<organism evidence="1 2">
    <name type="scientific">Pseudomonas fluorescens</name>
    <dbReference type="NCBI Taxonomy" id="294"/>
    <lineage>
        <taxon>Bacteria</taxon>
        <taxon>Pseudomonadati</taxon>
        <taxon>Pseudomonadota</taxon>
        <taxon>Gammaproteobacteria</taxon>
        <taxon>Pseudomonadales</taxon>
        <taxon>Pseudomonadaceae</taxon>
        <taxon>Pseudomonas</taxon>
    </lineage>
</organism>
<sequence>MSLFVQGGNFWEKARALFIRSAKVVNPERVQGVPASAK</sequence>
<evidence type="ECO:0000313" key="1">
    <source>
        <dbReference type="EMBL" id="VVO59456.1"/>
    </source>
</evidence>
<dbReference type="EMBL" id="CABVIK010000002">
    <property type="protein sequence ID" value="VVO59456.1"/>
    <property type="molecule type" value="Genomic_DNA"/>
</dbReference>
<dbReference type="AlphaFoldDB" id="A0A5E7H7M6"/>
<gene>
    <name evidence="1" type="ORF">PS870_00711</name>
</gene>
<accession>A0A5E7H7M6</accession>
<name>A0A5E7H7M6_PSEFL</name>
<proteinExistence type="predicted"/>
<reference evidence="1 2" key="1">
    <citation type="submission" date="2019-09" db="EMBL/GenBank/DDBJ databases">
        <authorList>
            <person name="Chandra G."/>
            <person name="Truman W A."/>
        </authorList>
    </citation>
    <scope>NUCLEOTIDE SEQUENCE [LARGE SCALE GENOMIC DNA]</scope>
    <source>
        <strain evidence="1">PS870</strain>
    </source>
</reference>
<dbReference type="Proteomes" id="UP000349468">
    <property type="component" value="Unassembled WGS sequence"/>
</dbReference>
<protein>
    <submittedName>
        <fullName evidence="1">Uncharacterized protein</fullName>
    </submittedName>
</protein>
<evidence type="ECO:0000313" key="2">
    <source>
        <dbReference type="Proteomes" id="UP000349468"/>
    </source>
</evidence>